<evidence type="ECO:0000256" key="11">
    <source>
        <dbReference type="ARBA" id="ARBA00029766"/>
    </source>
</evidence>
<dbReference type="UniPathway" id="UPA00077">
    <property type="reaction ID" value="UER00155"/>
</dbReference>
<keyword evidence="5 14" id="KW-0808">Transferase</keyword>
<dbReference type="SUPFAM" id="SSF55083">
    <property type="entry name" value="6-hydroxymethyl-7,8-dihydropterin pyrophosphokinase, HPPK"/>
    <property type="match status" value="1"/>
</dbReference>
<sequence length="165" mass="18553">MNKAYLLIGGNLGAVKTNLQRARSEISRRIGRVLAASSLYQTAAWGLEDQPDFLNQVLIIQSERSAADMLTIMLQIEQDLGRVRKIKNGPRLIDIDLLFYNDQIINSTAPDLKVPHPLLHTRNFTLYPLAELSPELVHPVLKKTIDALLKECPDSLQVTRLAQDE</sequence>
<gene>
    <name evidence="14" type="primary">folK</name>
    <name evidence="14" type="ORF">FSB73_11135</name>
</gene>
<evidence type="ECO:0000256" key="3">
    <source>
        <dbReference type="ARBA" id="ARBA00013253"/>
    </source>
</evidence>
<dbReference type="NCBIfam" id="TIGR01498">
    <property type="entry name" value="folK"/>
    <property type="match status" value="1"/>
</dbReference>
<keyword evidence="8" id="KW-0067">ATP-binding</keyword>
<dbReference type="EC" id="2.7.6.3" evidence="3"/>
<dbReference type="Pfam" id="PF01288">
    <property type="entry name" value="HPPK"/>
    <property type="match status" value="1"/>
</dbReference>
<comment type="similarity">
    <text evidence="2">Belongs to the HPPK family.</text>
</comment>
<dbReference type="InterPro" id="IPR000550">
    <property type="entry name" value="Hppk"/>
</dbReference>
<dbReference type="PROSITE" id="PS00794">
    <property type="entry name" value="HPPK"/>
    <property type="match status" value="1"/>
</dbReference>
<protein>
    <recommendedName>
        <fullName evidence="4">2-amino-4-hydroxy-6-hydroxymethyldihydropteridine pyrophosphokinase</fullName>
        <ecNumber evidence="3">2.7.6.3</ecNumber>
    </recommendedName>
    <alternativeName>
        <fullName evidence="11">6-hydroxymethyl-7,8-dihydropterin pyrophosphokinase</fullName>
    </alternativeName>
    <alternativeName>
        <fullName evidence="12">7,8-dihydro-6-hydroxymethylpterin-pyrophosphokinase</fullName>
    </alternativeName>
</protein>
<evidence type="ECO:0000256" key="6">
    <source>
        <dbReference type="ARBA" id="ARBA00022741"/>
    </source>
</evidence>
<comment type="pathway">
    <text evidence="1">Cofactor biosynthesis; tetrahydrofolate biosynthesis; 2-amino-4-hydroxy-6-hydroxymethyl-7,8-dihydropteridine diphosphate from 7,8-dihydroneopterin triphosphate: step 4/4.</text>
</comment>
<organism evidence="14 15">
    <name type="scientific">Arachidicoccus ginsenosidivorans</name>
    <dbReference type="NCBI Taxonomy" id="496057"/>
    <lineage>
        <taxon>Bacteria</taxon>
        <taxon>Pseudomonadati</taxon>
        <taxon>Bacteroidota</taxon>
        <taxon>Chitinophagia</taxon>
        <taxon>Chitinophagales</taxon>
        <taxon>Chitinophagaceae</taxon>
        <taxon>Arachidicoccus</taxon>
    </lineage>
</organism>
<comment type="function">
    <text evidence="10">Catalyzes the transfer of pyrophosphate from adenosine triphosphate (ATP) to 6-hydroxymethyl-7,8-dihydropterin, an enzymatic step in folate biosynthesis pathway.</text>
</comment>
<dbReference type="AlphaFoldDB" id="A0A5B8VMG0"/>
<feature type="domain" description="7,8-dihydro-6-hydroxymethylpterin-pyrophosphokinase" evidence="13">
    <location>
        <begin position="87"/>
        <end position="98"/>
    </location>
</feature>
<proteinExistence type="inferred from homology"/>
<evidence type="ECO:0000256" key="9">
    <source>
        <dbReference type="ARBA" id="ARBA00022909"/>
    </source>
</evidence>
<dbReference type="KEGG" id="agi:FSB73_11135"/>
<dbReference type="Proteomes" id="UP000321291">
    <property type="component" value="Chromosome"/>
</dbReference>
<evidence type="ECO:0000313" key="15">
    <source>
        <dbReference type="Proteomes" id="UP000321291"/>
    </source>
</evidence>
<accession>A0A5B8VMG0</accession>
<evidence type="ECO:0000256" key="7">
    <source>
        <dbReference type="ARBA" id="ARBA00022777"/>
    </source>
</evidence>
<dbReference type="GO" id="GO:0005524">
    <property type="term" value="F:ATP binding"/>
    <property type="evidence" value="ECO:0007669"/>
    <property type="project" value="UniProtKB-KW"/>
</dbReference>
<evidence type="ECO:0000256" key="1">
    <source>
        <dbReference type="ARBA" id="ARBA00005051"/>
    </source>
</evidence>
<evidence type="ECO:0000256" key="4">
    <source>
        <dbReference type="ARBA" id="ARBA00016218"/>
    </source>
</evidence>
<keyword evidence="7 14" id="KW-0418">Kinase</keyword>
<dbReference type="GO" id="GO:0003848">
    <property type="term" value="F:2-amino-4-hydroxy-6-hydroxymethyldihydropteridine diphosphokinase activity"/>
    <property type="evidence" value="ECO:0007669"/>
    <property type="project" value="UniProtKB-EC"/>
</dbReference>
<dbReference type="GO" id="GO:0046656">
    <property type="term" value="P:folic acid biosynthetic process"/>
    <property type="evidence" value="ECO:0007669"/>
    <property type="project" value="UniProtKB-KW"/>
</dbReference>
<dbReference type="OrthoDB" id="9808041at2"/>
<dbReference type="InterPro" id="IPR035907">
    <property type="entry name" value="Hppk_sf"/>
</dbReference>
<dbReference type="Gene3D" id="3.30.70.560">
    <property type="entry name" value="7,8-Dihydro-6-hydroxymethylpterin-pyrophosphokinase HPPK"/>
    <property type="match status" value="1"/>
</dbReference>
<evidence type="ECO:0000256" key="10">
    <source>
        <dbReference type="ARBA" id="ARBA00029409"/>
    </source>
</evidence>
<evidence type="ECO:0000256" key="5">
    <source>
        <dbReference type="ARBA" id="ARBA00022679"/>
    </source>
</evidence>
<dbReference type="RefSeq" id="WP_146781922.1">
    <property type="nucleotide sequence ID" value="NZ_CP042434.1"/>
</dbReference>
<evidence type="ECO:0000313" key="14">
    <source>
        <dbReference type="EMBL" id="QEC72142.1"/>
    </source>
</evidence>
<keyword evidence="9" id="KW-0289">Folate biosynthesis</keyword>
<dbReference type="CDD" id="cd00483">
    <property type="entry name" value="HPPK"/>
    <property type="match status" value="1"/>
</dbReference>
<dbReference type="GO" id="GO:0046654">
    <property type="term" value="P:tetrahydrofolate biosynthetic process"/>
    <property type="evidence" value="ECO:0007669"/>
    <property type="project" value="UniProtKB-UniPathway"/>
</dbReference>
<dbReference type="GO" id="GO:0016301">
    <property type="term" value="F:kinase activity"/>
    <property type="evidence" value="ECO:0007669"/>
    <property type="project" value="UniProtKB-KW"/>
</dbReference>
<keyword evidence="15" id="KW-1185">Reference proteome</keyword>
<evidence type="ECO:0000256" key="8">
    <source>
        <dbReference type="ARBA" id="ARBA00022840"/>
    </source>
</evidence>
<evidence type="ECO:0000259" key="13">
    <source>
        <dbReference type="PROSITE" id="PS00794"/>
    </source>
</evidence>
<dbReference type="EMBL" id="CP042434">
    <property type="protein sequence ID" value="QEC72142.1"/>
    <property type="molecule type" value="Genomic_DNA"/>
</dbReference>
<keyword evidence="6" id="KW-0547">Nucleotide-binding</keyword>
<dbReference type="PANTHER" id="PTHR43071:SF1">
    <property type="entry name" value="2-AMINO-4-HYDROXY-6-HYDROXYMETHYLDIHYDROPTERIDINE PYROPHOSPHOKINASE"/>
    <property type="match status" value="1"/>
</dbReference>
<reference evidence="14 15" key="1">
    <citation type="journal article" date="2017" name="Int. J. Syst. Evol. Microbiol.">
        <title>Arachidicoccus ginsenosidivorans sp. nov., with ginsenoside-converting activity isolated from ginseng cultivating soil.</title>
        <authorList>
            <person name="Siddiqi M.Z."/>
            <person name="Aslam Z."/>
            <person name="Im W.T."/>
        </authorList>
    </citation>
    <scope>NUCLEOTIDE SEQUENCE [LARGE SCALE GENOMIC DNA]</scope>
    <source>
        <strain evidence="14 15">Gsoil 809</strain>
    </source>
</reference>
<dbReference type="PANTHER" id="PTHR43071">
    <property type="entry name" value="2-AMINO-4-HYDROXY-6-HYDROXYMETHYLDIHYDROPTERIDINE PYROPHOSPHOKINASE"/>
    <property type="match status" value="1"/>
</dbReference>
<evidence type="ECO:0000256" key="2">
    <source>
        <dbReference type="ARBA" id="ARBA00005810"/>
    </source>
</evidence>
<name>A0A5B8VMG0_9BACT</name>
<evidence type="ECO:0000256" key="12">
    <source>
        <dbReference type="ARBA" id="ARBA00033413"/>
    </source>
</evidence>